<dbReference type="AlphaFoldDB" id="A0A3M7P554"/>
<evidence type="ECO:0000313" key="2">
    <source>
        <dbReference type="Proteomes" id="UP000276133"/>
    </source>
</evidence>
<comment type="caution">
    <text evidence="1">The sequence shown here is derived from an EMBL/GenBank/DDBJ whole genome shotgun (WGS) entry which is preliminary data.</text>
</comment>
<gene>
    <name evidence="1" type="ORF">BpHYR1_019051</name>
</gene>
<protein>
    <submittedName>
        <fullName evidence="1">Uncharacterized protein</fullName>
    </submittedName>
</protein>
<dbReference type="EMBL" id="REGN01013409">
    <property type="protein sequence ID" value="RMZ93960.1"/>
    <property type="molecule type" value="Genomic_DNA"/>
</dbReference>
<dbReference type="Proteomes" id="UP000276133">
    <property type="component" value="Unassembled WGS sequence"/>
</dbReference>
<accession>A0A3M7P554</accession>
<name>A0A3M7P554_BRAPC</name>
<keyword evidence="2" id="KW-1185">Reference proteome</keyword>
<organism evidence="1 2">
    <name type="scientific">Brachionus plicatilis</name>
    <name type="common">Marine rotifer</name>
    <name type="synonym">Brachionus muelleri</name>
    <dbReference type="NCBI Taxonomy" id="10195"/>
    <lineage>
        <taxon>Eukaryota</taxon>
        <taxon>Metazoa</taxon>
        <taxon>Spiralia</taxon>
        <taxon>Gnathifera</taxon>
        <taxon>Rotifera</taxon>
        <taxon>Eurotatoria</taxon>
        <taxon>Monogononta</taxon>
        <taxon>Pseudotrocha</taxon>
        <taxon>Ploima</taxon>
        <taxon>Brachionidae</taxon>
        <taxon>Brachionus</taxon>
    </lineage>
</organism>
<proteinExistence type="predicted"/>
<reference evidence="1 2" key="1">
    <citation type="journal article" date="2018" name="Sci. Rep.">
        <title>Genomic signatures of local adaptation to the degree of environmental predictability in rotifers.</title>
        <authorList>
            <person name="Franch-Gras L."/>
            <person name="Hahn C."/>
            <person name="Garcia-Roger E.M."/>
            <person name="Carmona M.J."/>
            <person name="Serra M."/>
            <person name="Gomez A."/>
        </authorList>
    </citation>
    <scope>NUCLEOTIDE SEQUENCE [LARGE SCALE GENOMIC DNA]</scope>
    <source>
        <strain evidence="1">HYR1</strain>
    </source>
</reference>
<sequence>MQKFSFQDHKSSFGKRKFYSSLRLAHSSCIMVRNQPGQGEFGLIRKENLHSTGGPINAKMQINSKTPSIELLARLEKKSNLHFVTEKKYGNQQKRFENKRFLIQSPETWLAREALQIFKQ</sequence>
<evidence type="ECO:0000313" key="1">
    <source>
        <dbReference type="EMBL" id="RMZ93960.1"/>
    </source>
</evidence>